<dbReference type="Gene3D" id="1.10.3470.10">
    <property type="entry name" value="ABC transporter involved in vitamin B12 uptake, BtuC"/>
    <property type="match status" value="1"/>
</dbReference>
<accession>A0A061A9L8</accession>
<keyword evidence="3" id="KW-0813">Transport</keyword>
<name>A0A061A9L8_9MOLU</name>
<dbReference type="SUPFAM" id="SSF81345">
    <property type="entry name" value="ABC transporter involved in vitamin B12 uptake, BtuC"/>
    <property type="match status" value="1"/>
</dbReference>
<dbReference type="PANTHER" id="PTHR30472">
    <property type="entry name" value="FERRIC ENTEROBACTIN TRANSPORT SYSTEM PERMEASE PROTEIN"/>
    <property type="match status" value="1"/>
</dbReference>
<dbReference type="GO" id="GO:0005886">
    <property type="term" value="C:plasma membrane"/>
    <property type="evidence" value="ECO:0007669"/>
    <property type="project" value="UniProtKB-SubCell"/>
</dbReference>
<reference evidence="10" key="1">
    <citation type="submission" date="2014-05" db="EMBL/GenBank/DDBJ databases">
        <authorList>
            <person name="Kube M."/>
        </authorList>
    </citation>
    <scope>NUCLEOTIDE SEQUENCE [LARGE SCALE GENOMIC DNA]</scope>
</reference>
<keyword evidence="5 8" id="KW-0812">Transmembrane</keyword>
<dbReference type="HOGENOM" id="CLU_050494_0_0_14"/>
<dbReference type="InterPro" id="IPR037294">
    <property type="entry name" value="ABC_BtuC-like"/>
</dbReference>
<dbReference type="GO" id="GO:0033214">
    <property type="term" value="P:siderophore-iron import into cell"/>
    <property type="evidence" value="ECO:0007669"/>
    <property type="project" value="TreeGrafter"/>
</dbReference>
<feature type="transmembrane region" description="Helical" evidence="8">
    <location>
        <begin position="56"/>
        <end position="74"/>
    </location>
</feature>
<feature type="transmembrane region" description="Helical" evidence="8">
    <location>
        <begin position="242"/>
        <end position="265"/>
    </location>
</feature>
<evidence type="ECO:0000256" key="4">
    <source>
        <dbReference type="ARBA" id="ARBA00022475"/>
    </source>
</evidence>
<sequence>MRRKILIWSLLSVLSILIYLTVWMISQYDTIIFNLNDPDRSQRFITAMLQIFERRTFQVIALILSSVLIVYSTLSFQTLTNNRIITPSLLGFDSIYVVVQTTIVYFFSSVSIWILDPILNFIISVTFMTGITILMFRTVLKKNKNNILLLLLIGMVISTLASNYAQFLQILMDPNEFQTISQLTSVSVVNINHPLTIITLPFAVFIVIYFLFKTKVLDVMSLGESHAKNLGVDYPKESMIQLIMISISISLVTALVGPLSFLGLIAVNIAKELYKKYHHLEILILGSLVAIVILVFGQSVVELLGFQTTVSTFMNLAGGIYMIYLIVKEHQT</sequence>
<evidence type="ECO:0000256" key="8">
    <source>
        <dbReference type="SAM" id="Phobius"/>
    </source>
</evidence>
<dbReference type="KEGG" id="aoc:Aocu_05220"/>
<evidence type="ECO:0000256" key="5">
    <source>
        <dbReference type="ARBA" id="ARBA00022692"/>
    </source>
</evidence>
<feature type="transmembrane region" description="Helical" evidence="8">
    <location>
        <begin position="147"/>
        <end position="171"/>
    </location>
</feature>
<gene>
    <name evidence="9" type="primary">fecD</name>
    <name evidence="9" type="ORF">Aocu_05220</name>
</gene>
<evidence type="ECO:0000256" key="1">
    <source>
        <dbReference type="ARBA" id="ARBA00004651"/>
    </source>
</evidence>
<protein>
    <submittedName>
        <fullName evidence="9">Ferric/Dicitrate ABC transporter, permease protein FecD</fullName>
    </submittedName>
</protein>
<evidence type="ECO:0000256" key="7">
    <source>
        <dbReference type="ARBA" id="ARBA00023136"/>
    </source>
</evidence>
<evidence type="ECO:0000313" key="9">
    <source>
        <dbReference type="EMBL" id="CDR30595.1"/>
    </source>
</evidence>
<feature type="transmembrane region" description="Helical" evidence="8">
    <location>
        <begin position="5"/>
        <end position="25"/>
    </location>
</feature>
<feature type="transmembrane region" description="Helical" evidence="8">
    <location>
        <begin position="95"/>
        <end position="115"/>
    </location>
</feature>
<feature type="transmembrane region" description="Helical" evidence="8">
    <location>
        <begin position="121"/>
        <end position="140"/>
    </location>
</feature>
<dbReference type="RefSeq" id="WP_052669936.1">
    <property type="nucleotide sequence ID" value="NZ_FUZK01000003.1"/>
</dbReference>
<keyword evidence="10" id="KW-1185">Reference proteome</keyword>
<evidence type="ECO:0000256" key="6">
    <source>
        <dbReference type="ARBA" id="ARBA00022989"/>
    </source>
</evidence>
<dbReference type="Proteomes" id="UP000032434">
    <property type="component" value="Chromosome 1"/>
</dbReference>
<keyword evidence="7 8" id="KW-0472">Membrane</keyword>
<proteinExistence type="inferred from homology"/>
<evidence type="ECO:0000313" key="10">
    <source>
        <dbReference type="Proteomes" id="UP000032434"/>
    </source>
</evidence>
<keyword evidence="4" id="KW-1003">Cell membrane</keyword>
<dbReference type="PATRIC" id="fig|35623.3.peg.523"/>
<dbReference type="EMBL" id="LK028559">
    <property type="protein sequence ID" value="CDR30595.1"/>
    <property type="molecule type" value="Genomic_DNA"/>
</dbReference>
<feature type="transmembrane region" description="Helical" evidence="8">
    <location>
        <begin position="277"/>
        <end position="296"/>
    </location>
</feature>
<comment type="subcellular location">
    <subcellularLocation>
        <location evidence="1">Cell membrane</location>
        <topology evidence="1">Multi-pass membrane protein</topology>
    </subcellularLocation>
</comment>
<feature type="transmembrane region" description="Helical" evidence="8">
    <location>
        <begin position="303"/>
        <end position="327"/>
    </location>
</feature>
<dbReference type="Pfam" id="PF01032">
    <property type="entry name" value="FecCD"/>
    <property type="match status" value="1"/>
</dbReference>
<dbReference type="OrthoDB" id="9796260at2"/>
<comment type="similarity">
    <text evidence="2">Belongs to the binding-protein-dependent transport system permease family. FecCD subfamily.</text>
</comment>
<dbReference type="GO" id="GO:0022857">
    <property type="term" value="F:transmembrane transporter activity"/>
    <property type="evidence" value="ECO:0007669"/>
    <property type="project" value="InterPro"/>
</dbReference>
<dbReference type="InterPro" id="IPR000522">
    <property type="entry name" value="ABC_transptr_permease_BtuC"/>
</dbReference>
<evidence type="ECO:0000256" key="3">
    <source>
        <dbReference type="ARBA" id="ARBA00022448"/>
    </source>
</evidence>
<evidence type="ECO:0000256" key="2">
    <source>
        <dbReference type="ARBA" id="ARBA00007935"/>
    </source>
</evidence>
<dbReference type="PANTHER" id="PTHR30472:SF19">
    <property type="entry name" value="PETROBACTIN IMPORT SYSTEM PERMEASE PROTEIN YCLO"/>
    <property type="match status" value="1"/>
</dbReference>
<dbReference type="FunCoup" id="A0A061A9L8">
    <property type="interactions" value="4"/>
</dbReference>
<organism evidence="9 10">
    <name type="scientific">Acholeplasma oculi</name>
    <dbReference type="NCBI Taxonomy" id="35623"/>
    <lineage>
        <taxon>Bacteria</taxon>
        <taxon>Bacillati</taxon>
        <taxon>Mycoplasmatota</taxon>
        <taxon>Mollicutes</taxon>
        <taxon>Acholeplasmatales</taxon>
        <taxon>Acholeplasmataceae</taxon>
        <taxon>Acholeplasma</taxon>
    </lineage>
</organism>
<dbReference type="AlphaFoldDB" id="A0A061A9L8"/>
<feature type="transmembrane region" description="Helical" evidence="8">
    <location>
        <begin position="191"/>
        <end position="212"/>
    </location>
</feature>
<dbReference type="STRING" id="35623.Aocu_05220"/>
<keyword evidence="6 8" id="KW-1133">Transmembrane helix</keyword>
<dbReference type="InParanoid" id="A0A061A9L8"/>